<feature type="transmembrane region" description="Helical" evidence="6">
    <location>
        <begin position="215"/>
        <end position="236"/>
    </location>
</feature>
<feature type="transmembrane region" description="Helical" evidence="6">
    <location>
        <begin position="346"/>
        <end position="365"/>
    </location>
</feature>
<dbReference type="PANTHER" id="PTHR42865">
    <property type="entry name" value="PROTON/GLUTAMATE-ASPARTATE SYMPORTER"/>
    <property type="match status" value="1"/>
</dbReference>
<accession>A0ABZ2P4C5</accession>
<gene>
    <name evidence="7" type="ORF">WDK88_11000</name>
</gene>
<sequence>MARTHLWGNELQVATTPLSESVSRPASERRRKPLWREQYVLVVAGAALGALFGALFPAVAVEFKPLGDIFISLIKMTIAPLIFLVVVTGIAQVGDMKAVGRIGLKALVYFEAVTTLCLLLSFVVVRWVQPGAGVAHATTRQAETVARYAQSHVGSLSAYIQHMVPESFVGAFASGDVLQVLVLALLCGIGLVLLGDKAPPLRSGLERVTELVFSVVHVVVALAPIGAFGAMAFTIAKFGAATLYALALLVGTAWAMMAFFIFVILGTICRLAGIRLMDLLRLLRTELLVVLGTSSSETAIPGMMEKLPKAGVGRAVAGLVIPSGYSFNLDGVALTLPLSTIFVAQVYGVELTAAQQLSLFVVMLFTSKGAAGVTGGAFAALATTVVAAGLPAEGLALLLGIDRFMSLARAITNTIGNAVAAIVVAKWDGEFNSEDWARSSAQIQTAK</sequence>
<feature type="transmembrane region" description="Helical" evidence="6">
    <location>
        <begin position="69"/>
        <end position="94"/>
    </location>
</feature>
<dbReference type="InterPro" id="IPR036458">
    <property type="entry name" value="Na:dicarbo_symporter_sf"/>
</dbReference>
<proteinExistence type="predicted"/>
<dbReference type="Pfam" id="PF00375">
    <property type="entry name" value="SDF"/>
    <property type="match status" value="1"/>
</dbReference>
<feature type="transmembrane region" description="Helical" evidence="6">
    <location>
        <begin position="106"/>
        <end position="128"/>
    </location>
</feature>
<dbReference type="Proteomes" id="UP001432046">
    <property type="component" value="Chromosome"/>
</dbReference>
<evidence type="ECO:0000313" key="7">
    <source>
        <dbReference type="EMBL" id="WXC82077.1"/>
    </source>
</evidence>
<feature type="transmembrane region" description="Helical" evidence="6">
    <location>
        <begin position="242"/>
        <end position="272"/>
    </location>
</feature>
<dbReference type="PRINTS" id="PR00173">
    <property type="entry name" value="EDTRNSPORT"/>
</dbReference>
<feature type="transmembrane region" description="Helical" evidence="6">
    <location>
        <begin position="177"/>
        <end position="194"/>
    </location>
</feature>
<dbReference type="SUPFAM" id="SSF118215">
    <property type="entry name" value="Proton glutamate symport protein"/>
    <property type="match status" value="1"/>
</dbReference>
<evidence type="ECO:0000313" key="8">
    <source>
        <dbReference type="Proteomes" id="UP001432046"/>
    </source>
</evidence>
<keyword evidence="4 6" id="KW-1133">Transmembrane helix</keyword>
<dbReference type="Gene3D" id="1.10.3860.10">
    <property type="entry name" value="Sodium:dicarboxylate symporter"/>
    <property type="match status" value="1"/>
</dbReference>
<dbReference type="EMBL" id="CP147711">
    <property type="protein sequence ID" value="WXC82077.1"/>
    <property type="molecule type" value="Genomic_DNA"/>
</dbReference>
<evidence type="ECO:0000256" key="5">
    <source>
        <dbReference type="ARBA" id="ARBA00023136"/>
    </source>
</evidence>
<keyword evidence="2" id="KW-0813">Transport</keyword>
<dbReference type="PANTHER" id="PTHR42865:SF1">
    <property type="entry name" value="AEROBIC C4-DICARBOXYLATE TRANSPORT PROTEIN"/>
    <property type="match status" value="1"/>
</dbReference>
<evidence type="ECO:0000256" key="3">
    <source>
        <dbReference type="ARBA" id="ARBA00022692"/>
    </source>
</evidence>
<name>A0ABZ2P4C5_9BRAD</name>
<protein>
    <submittedName>
        <fullName evidence="7">Cation:dicarboxylase symporter family transporter</fullName>
    </submittedName>
</protein>
<feature type="transmembrane region" description="Helical" evidence="6">
    <location>
        <begin position="39"/>
        <end position="63"/>
    </location>
</feature>
<evidence type="ECO:0000256" key="1">
    <source>
        <dbReference type="ARBA" id="ARBA00004141"/>
    </source>
</evidence>
<feature type="transmembrane region" description="Helical" evidence="6">
    <location>
        <begin position="377"/>
        <end position="399"/>
    </location>
</feature>
<reference evidence="7" key="2">
    <citation type="submission" date="2024-03" db="EMBL/GenBank/DDBJ databases">
        <authorList>
            <person name="Bromfield E.S.P."/>
            <person name="Cloutier S."/>
        </authorList>
    </citation>
    <scope>NUCLEOTIDE SEQUENCE</scope>
    <source>
        <strain evidence="7">5S5</strain>
    </source>
</reference>
<dbReference type="RefSeq" id="WP_225024800.1">
    <property type="nucleotide sequence ID" value="NZ_CP088285.1"/>
</dbReference>
<reference evidence="7" key="1">
    <citation type="journal article" date="2021" name="Int. J. Syst. Evol. Microbiol.">
        <title>Bradyrhizobium septentrionale sp. nov. (sv. septentrionale) and Bradyrhizobium quebecense sp. nov. (sv. septentrionale) associated with legumes native to Canada possess rearranged symbiosis genes and numerous insertion sequences.</title>
        <authorList>
            <person name="Bromfield E.S.P."/>
            <person name="Cloutier S."/>
        </authorList>
    </citation>
    <scope>NUCLEOTIDE SEQUENCE</scope>
    <source>
        <strain evidence="7">5S5</strain>
    </source>
</reference>
<evidence type="ECO:0000256" key="6">
    <source>
        <dbReference type="SAM" id="Phobius"/>
    </source>
</evidence>
<comment type="subcellular location">
    <subcellularLocation>
        <location evidence="1">Membrane</location>
        <topology evidence="1">Multi-pass membrane protein</topology>
    </subcellularLocation>
</comment>
<keyword evidence="5 6" id="KW-0472">Membrane</keyword>
<keyword evidence="8" id="KW-1185">Reference proteome</keyword>
<dbReference type="InterPro" id="IPR001991">
    <property type="entry name" value="Na-dicarboxylate_symporter"/>
</dbReference>
<evidence type="ECO:0000256" key="4">
    <source>
        <dbReference type="ARBA" id="ARBA00022989"/>
    </source>
</evidence>
<evidence type="ECO:0000256" key="2">
    <source>
        <dbReference type="ARBA" id="ARBA00022448"/>
    </source>
</evidence>
<keyword evidence="3 6" id="KW-0812">Transmembrane</keyword>
<organism evidence="7 8">
    <name type="scientific">Bradyrhizobium septentrionale</name>
    <dbReference type="NCBI Taxonomy" id="1404411"/>
    <lineage>
        <taxon>Bacteria</taxon>
        <taxon>Pseudomonadati</taxon>
        <taxon>Pseudomonadota</taxon>
        <taxon>Alphaproteobacteria</taxon>
        <taxon>Hyphomicrobiales</taxon>
        <taxon>Nitrobacteraceae</taxon>
        <taxon>Bradyrhizobium</taxon>
    </lineage>
</organism>